<keyword evidence="9" id="KW-0808">Transferase</keyword>
<feature type="domain" description="Sulfatase N-terminal" evidence="8">
    <location>
        <begin position="480"/>
        <end position="764"/>
    </location>
</feature>
<dbReference type="InterPro" id="IPR000917">
    <property type="entry name" value="Sulfatase_N"/>
</dbReference>
<dbReference type="KEGG" id="smen:SAMEA4412692_1165"/>
<feature type="transmembrane region" description="Helical" evidence="7">
    <location>
        <begin position="341"/>
        <end position="360"/>
    </location>
</feature>
<keyword evidence="5 7" id="KW-1133">Transmembrane helix</keyword>
<dbReference type="Pfam" id="PF00884">
    <property type="entry name" value="Sulfatase"/>
    <property type="match status" value="1"/>
</dbReference>
<comment type="subcellular location">
    <subcellularLocation>
        <location evidence="1">Cell membrane</location>
        <topology evidence="1">Multi-pass membrane protein</topology>
    </subcellularLocation>
</comment>
<feature type="transmembrane region" description="Helical" evidence="7">
    <location>
        <begin position="120"/>
        <end position="138"/>
    </location>
</feature>
<feature type="transmembrane region" description="Helical" evidence="7">
    <location>
        <begin position="80"/>
        <end position="100"/>
    </location>
</feature>
<evidence type="ECO:0000256" key="1">
    <source>
        <dbReference type="ARBA" id="ARBA00004651"/>
    </source>
</evidence>
<sequence length="824" mass="94085">MKKYLNALKQVLPSLRLDYILLFWSAFFINYCTLGYRFLTSSNMLELVNLPIYIILFTLAIVFIGISISYYFSKKFFLKLVVGYFIYAASSYFIFISRNVNNPDLSPLKFLKNGFWELKFIVPSLIILAIGIISRYLFRELGLRSKFNRLGYSYTKELYLLSILTSSFAINDNKLFRSISSNLDIFLNEDLSDYFPRILALTTSVMLIGFLLVSFFIFKALSDFKSNQPSIEMAITSSLFWAVVFNYTLQLGIRTDEALFGQFIFPGGTLYQIIILFLVYLTVYVLINKYVYASVLISFSGVAVSVANYIKSNMRNEPLLVTDFSWLKQFKLILGFVDSKIAILIVLAVLASIVAIVFLRKRWVAGQIIKQTKIRLIMAASILSAFVAVYSIFVNEENKRIVDGVPVVSKVNNWLDIAYMGHMTNARYKSLMYVWTKQLTKPIMERPEDYSEERIEELVDKYTKRAQAINEERSADITERTVIYILSESLADPSRIPAVTLSKDIIPNIRTIISKNTGGLMRSDGYGGGTANMENQSLLSLPYYNLSSAVSVMNTEVVPKMTYLPSISNLYDSKNRIAIHLGGAATYSRNDFYRRLGFEKFIATDGTAFEPEVIEEVGLYPSDEATYENVLLNIDESKSQFFSVITYQNHIPWLYGEPSDVFGSSPEFTDAQNSELSNYARLVYQTDIVTKEFLDKLSQLDKDVTVVFYGDHLPGLYPDSIFSDNPELQYQAEYFIWSNHESKKLDYDYVNSSDFTAALLAHTDSKVTPYYALMTDVLDYASINQTQLSDDARTIANDLKLIQYDLMAGAKYLSRNENFFSKQP</sequence>
<dbReference type="PANTHER" id="PTHR47371:SF3">
    <property type="entry name" value="PHOSPHOGLYCEROL TRANSFERASE I"/>
    <property type="match status" value="1"/>
</dbReference>
<evidence type="ECO:0000256" key="5">
    <source>
        <dbReference type="ARBA" id="ARBA00022989"/>
    </source>
</evidence>
<reference evidence="9 10" key="1">
    <citation type="submission" date="2017-06" db="EMBL/GenBank/DDBJ databases">
        <authorList>
            <consortium name="Pathogen Informatics"/>
        </authorList>
    </citation>
    <scope>NUCLEOTIDE SEQUENCE [LARGE SCALE GENOMIC DNA]</scope>
    <source>
        <strain evidence="9 10">NCTC13788</strain>
    </source>
</reference>
<dbReference type="STRING" id="1123308.GCA_000380085_01806"/>
<dbReference type="eggNOG" id="COG1368">
    <property type="taxonomic scope" value="Bacteria"/>
</dbReference>
<feature type="transmembrane region" description="Helical" evidence="7">
    <location>
        <begin position="196"/>
        <end position="221"/>
    </location>
</feature>
<dbReference type="CDD" id="cd16015">
    <property type="entry name" value="LTA_synthase"/>
    <property type="match status" value="1"/>
</dbReference>
<dbReference type="InterPro" id="IPR017850">
    <property type="entry name" value="Alkaline_phosphatase_core_sf"/>
</dbReference>
<dbReference type="AlphaFoldDB" id="A0A239STU0"/>
<proteinExistence type="predicted"/>
<feature type="transmembrane region" description="Helical" evidence="7">
    <location>
        <begin position="372"/>
        <end position="393"/>
    </location>
</feature>
<evidence type="ECO:0000256" key="6">
    <source>
        <dbReference type="ARBA" id="ARBA00023136"/>
    </source>
</evidence>
<feature type="transmembrane region" description="Helical" evidence="7">
    <location>
        <begin position="51"/>
        <end position="73"/>
    </location>
</feature>
<name>A0A239STU0_9STRE</name>
<evidence type="ECO:0000313" key="9">
    <source>
        <dbReference type="EMBL" id="SNU88652.1"/>
    </source>
</evidence>
<keyword evidence="3" id="KW-1003">Cell membrane</keyword>
<feature type="transmembrane region" description="Helical" evidence="7">
    <location>
        <begin position="158"/>
        <end position="176"/>
    </location>
</feature>
<dbReference type="SUPFAM" id="SSF53649">
    <property type="entry name" value="Alkaline phosphatase-like"/>
    <property type="match status" value="1"/>
</dbReference>
<keyword evidence="10" id="KW-1185">Reference proteome</keyword>
<feature type="transmembrane region" description="Helical" evidence="7">
    <location>
        <begin position="290"/>
        <end position="310"/>
    </location>
</feature>
<evidence type="ECO:0000256" key="2">
    <source>
        <dbReference type="ARBA" id="ARBA00004936"/>
    </source>
</evidence>
<evidence type="ECO:0000259" key="8">
    <source>
        <dbReference type="Pfam" id="PF00884"/>
    </source>
</evidence>
<evidence type="ECO:0000256" key="3">
    <source>
        <dbReference type="ARBA" id="ARBA00022475"/>
    </source>
</evidence>
<dbReference type="Proteomes" id="UP000215185">
    <property type="component" value="Chromosome 1"/>
</dbReference>
<dbReference type="InterPro" id="IPR050448">
    <property type="entry name" value="OpgB/LTA_synthase_biosynth"/>
</dbReference>
<dbReference type="EMBL" id="LT906439">
    <property type="protein sequence ID" value="SNU88652.1"/>
    <property type="molecule type" value="Genomic_DNA"/>
</dbReference>
<protein>
    <submittedName>
        <fullName evidence="9">Serotype determinant, transmembrane phosphoglyceroltransferase</fullName>
    </submittedName>
</protein>
<dbReference type="Gene3D" id="3.40.720.10">
    <property type="entry name" value="Alkaline Phosphatase, subunit A"/>
    <property type="match status" value="1"/>
</dbReference>
<organism evidence="9 10">
    <name type="scientific">Streptococcus merionis</name>
    <dbReference type="NCBI Taxonomy" id="400065"/>
    <lineage>
        <taxon>Bacteria</taxon>
        <taxon>Bacillati</taxon>
        <taxon>Bacillota</taxon>
        <taxon>Bacilli</taxon>
        <taxon>Lactobacillales</taxon>
        <taxon>Streptococcaceae</taxon>
        <taxon>Streptococcus</taxon>
    </lineage>
</organism>
<dbReference type="GO" id="GO:0005886">
    <property type="term" value="C:plasma membrane"/>
    <property type="evidence" value="ECO:0007669"/>
    <property type="project" value="UniProtKB-SubCell"/>
</dbReference>
<dbReference type="GO" id="GO:0016740">
    <property type="term" value="F:transferase activity"/>
    <property type="evidence" value="ECO:0007669"/>
    <property type="project" value="UniProtKB-KW"/>
</dbReference>
<feature type="transmembrane region" description="Helical" evidence="7">
    <location>
        <begin position="259"/>
        <end position="283"/>
    </location>
</feature>
<evidence type="ECO:0000256" key="4">
    <source>
        <dbReference type="ARBA" id="ARBA00022692"/>
    </source>
</evidence>
<comment type="pathway">
    <text evidence="2">Cell wall biogenesis; lipoteichoic acid biosynthesis.</text>
</comment>
<feature type="transmembrane region" description="Helical" evidence="7">
    <location>
        <begin position="21"/>
        <end position="39"/>
    </location>
</feature>
<evidence type="ECO:0000256" key="7">
    <source>
        <dbReference type="SAM" id="Phobius"/>
    </source>
</evidence>
<gene>
    <name evidence="9" type="ORF">SAMEA4412692_01165</name>
</gene>
<feature type="transmembrane region" description="Helical" evidence="7">
    <location>
        <begin position="233"/>
        <end position="253"/>
    </location>
</feature>
<dbReference type="PANTHER" id="PTHR47371">
    <property type="entry name" value="LIPOTEICHOIC ACID SYNTHASE"/>
    <property type="match status" value="1"/>
</dbReference>
<evidence type="ECO:0000313" key="10">
    <source>
        <dbReference type="Proteomes" id="UP000215185"/>
    </source>
</evidence>
<accession>A0A239STU0</accession>
<dbReference type="RefSeq" id="WP_018374349.1">
    <property type="nucleotide sequence ID" value="NZ_LT906439.1"/>
</dbReference>
<dbReference type="OrthoDB" id="243547at2"/>
<keyword evidence="6 7" id="KW-0472">Membrane</keyword>
<keyword evidence="4 7" id="KW-0812">Transmembrane</keyword>